<keyword evidence="2" id="KW-0812">Transmembrane</keyword>
<feature type="domain" description="SAF" evidence="3">
    <location>
        <begin position="92"/>
        <end position="149"/>
    </location>
</feature>
<dbReference type="Pfam" id="PF08666">
    <property type="entry name" value="SAF"/>
    <property type="match status" value="1"/>
</dbReference>
<keyword evidence="2" id="KW-1133">Transmembrane helix</keyword>
<name>A0ABW2Y4B9_9BIFI</name>
<evidence type="ECO:0000259" key="3">
    <source>
        <dbReference type="Pfam" id="PF08666"/>
    </source>
</evidence>
<feature type="transmembrane region" description="Helical" evidence="2">
    <location>
        <begin position="62"/>
        <end position="85"/>
    </location>
</feature>
<dbReference type="CDD" id="cd11614">
    <property type="entry name" value="SAF_CpaB_FlgA_like"/>
    <property type="match status" value="1"/>
</dbReference>
<sequence length="265" mass="28991">MTSPTHKAIRHRDTQPRKLRTRPRRQYSASSARYCAPPSALAQWLYRHFYSTARKRFTTHRVVKFLSIGLCCACILTTCTVPHMAARTNSTVVLARHISKGTVIHSSDLRTVPLTLRVNHNALVTSRSSIVGKTSAIDLEANCPIPKSALHNATAVPVSYTSIDVRLASSSATLTRGQHITLITARLDSQENQYDTSTTLARDAIVTDIPHQKAHAQFWEGESSTSTSAGTHITVAMPAQDAMRVLTVQSDSPIIAVSTATHVDK</sequence>
<dbReference type="InterPro" id="IPR013974">
    <property type="entry name" value="SAF"/>
</dbReference>
<evidence type="ECO:0000256" key="1">
    <source>
        <dbReference type="SAM" id="MobiDB-lite"/>
    </source>
</evidence>
<proteinExistence type="predicted"/>
<protein>
    <submittedName>
        <fullName evidence="4">SAF domain-containing protein</fullName>
    </submittedName>
</protein>
<evidence type="ECO:0000313" key="5">
    <source>
        <dbReference type="Proteomes" id="UP001597036"/>
    </source>
</evidence>
<dbReference type="Gene3D" id="3.90.1210.10">
    <property type="entry name" value="Antifreeze-like/N-acetylneuraminic acid synthase C-terminal domain"/>
    <property type="match status" value="1"/>
</dbReference>
<evidence type="ECO:0000313" key="4">
    <source>
        <dbReference type="EMBL" id="MFD0704314.1"/>
    </source>
</evidence>
<gene>
    <name evidence="4" type="ORF">ACFQY8_00910</name>
</gene>
<comment type="caution">
    <text evidence="4">The sequence shown here is derived from an EMBL/GenBank/DDBJ whole genome shotgun (WGS) entry which is preliminary data.</text>
</comment>
<dbReference type="EMBL" id="JBHTHQ010000007">
    <property type="protein sequence ID" value="MFD0704314.1"/>
    <property type="molecule type" value="Genomic_DNA"/>
</dbReference>
<feature type="region of interest" description="Disordered" evidence="1">
    <location>
        <begin position="1"/>
        <end position="31"/>
    </location>
</feature>
<keyword evidence="5" id="KW-1185">Reference proteome</keyword>
<dbReference type="Proteomes" id="UP001597036">
    <property type="component" value="Unassembled WGS sequence"/>
</dbReference>
<keyword evidence="2" id="KW-0472">Membrane</keyword>
<reference evidence="5" key="1">
    <citation type="journal article" date="2019" name="Int. J. Syst. Evol. Microbiol.">
        <title>The Global Catalogue of Microorganisms (GCM) 10K type strain sequencing project: providing services to taxonomists for standard genome sequencing and annotation.</title>
        <authorList>
            <consortium name="The Broad Institute Genomics Platform"/>
            <consortium name="The Broad Institute Genome Sequencing Center for Infectious Disease"/>
            <person name="Wu L."/>
            <person name="Ma J."/>
        </authorList>
    </citation>
    <scope>NUCLEOTIDE SEQUENCE [LARGE SCALE GENOMIC DNA]</scope>
    <source>
        <strain evidence="5">CCM 8604</strain>
    </source>
</reference>
<organism evidence="4 5">
    <name type="scientific">Alloscardovia venturai</name>
    <dbReference type="NCBI Taxonomy" id="1769421"/>
    <lineage>
        <taxon>Bacteria</taxon>
        <taxon>Bacillati</taxon>
        <taxon>Actinomycetota</taxon>
        <taxon>Actinomycetes</taxon>
        <taxon>Bifidobacteriales</taxon>
        <taxon>Bifidobacteriaceae</taxon>
        <taxon>Alloscardovia</taxon>
    </lineage>
</organism>
<dbReference type="RefSeq" id="WP_377937725.1">
    <property type="nucleotide sequence ID" value="NZ_JBHTHQ010000007.1"/>
</dbReference>
<evidence type="ECO:0000256" key="2">
    <source>
        <dbReference type="SAM" id="Phobius"/>
    </source>
</evidence>
<accession>A0ABW2Y4B9</accession>